<dbReference type="Proteomes" id="UP000267223">
    <property type="component" value="Unassembled WGS sequence"/>
</dbReference>
<dbReference type="RefSeq" id="WP_123118776.1">
    <property type="nucleotide sequence ID" value="NZ_RJJR01000001.1"/>
</dbReference>
<comment type="caution">
    <text evidence="1">The sequence shown here is derived from an EMBL/GenBank/DDBJ whole genome shotgun (WGS) entry which is preliminary data.</text>
</comment>
<dbReference type="InterPro" id="IPR036895">
    <property type="entry name" value="Uracil-DNA_glycosylase-like_sf"/>
</dbReference>
<protein>
    <submittedName>
        <fullName evidence="1">Uncharacterized protein</fullName>
    </submittedName>
</protein>
<dbReference type="EMBL" id="RJJR01000001">
    <property type="protein sequence ID" value="RNI39885.1"/>
    <property type="molecule type" value="Genomic_DNA"/>
</dbReference>
<accession>A0A3M9NQX1</accession>
<evidence type="ECO:0000313" key="1">
    <source>
        <dbReference type="EMBL" id="RNI39885.1"/>
    </source>
</evidence>
<proteinExistence type="predicted"/>
<keyword evidence="2" id="KW-1185">Reference proteome</keyword>
<sequence length="211" mass="24421">MPAITKNSYSQEQHPWNWYIPRDATKLLIGTFPTAARNRKHDFFYCSSTNRFWEVVARVAEHPLELLNGENAIEERKEILGRLKLGLTDIGRIIYRQQASSKDHSLFPVEFMDIFQILKDHPVIQLLIVSGNSQGNSSLSWFCIFCSLNDIKLNVKELKKQHETEISMADRRVKVLLAYSPSRLSRITTEKLIDSYREMLSQSATPLPHFV</sequence>
<evidence type="ECO:0000313" key="2">
    <source>
        <dbReference type="Proteomes" id="UP000267223"/>
    </source>
</evidence>
<dbReference type="Gene3D" id="3.40.470.10">
    <property type="entry name" value="Uracil-DNA glycosylase-like domain"/>
    <property type="match status" value="1"/>
</dbReference>
<name>A0A3M9NQX1_9BACT</name>
<organism evidence="1 2">
    <name type="scientific">Hanamia caeni</name>
    <dbReference type="NCBI Taxonomy" id="2294116"/>
    <lineage>
        <taxon>Bacteria</taxon>
        <taxon>Pseudomonadati</taxon>
        <taxon>Bacteroidota</taxon>
        <taxon>Chitinophagia</taxon>
        <taxon>Chitinophagales</taxon>
        <taxon>Chitinophagaceae</taxon>
        <taxon>Hanamia</taxon>
    </lineage>
</organism>
<dbReference type="SUPFAM" id="SSF52141">
    <property type="entry name" value="Uracil-DNA glycosylase-like"/>
    <property type="match status" value="1"/>
</dbReference>
<reference evidence="1 2" key="1">
    <citation type="submission" date="2018-11" db="EMBL/GenBank/DDBJ databases">
        <title>Draft genome sequence of Ferruginibacter sp. BO-59.</title>
        <authorList>
            <person name="Im W.T."/>
        </authorList>
    </citation>
    <scope>NUCLEOTIDE SEQUENCE [LARGE SCALE GENOMIC DNA]</scope>
    <source>
        <strain evidence="1 2">BO-59</strain>
    </source>
</reference>
<dbReference type="OrthoDB" id="1422214at2"/>
<dbReference type="AlphaFoldDB" id="A0A3M9NQX1"/>
<gene>
    <name evidence="1" type="ORF">EFY79_00855</name>
</gene>